<dbReference type="PROSITE" id="PS00061">
    <property type="entry name" value="ADH_SHORT"/>
    <property type="match status" value="1"/>
</dbReference>
<organism evidence="4 5">
    <name type="scientific">Penicillium canescens</name>
    <dbReference type="NCBI Taxonomy" id="5083"/>
    <lineage>
        <taxon>Eukaryota</taxon>
        <taxon>Fungi</taxon>
        <taxon>Dikarya</taxon>
        <taxon>Ascomycota</taxon>
        <taxon>Pezizomycotina</taxon>
        <taxon>Eurotiomycetes</taxon>
        <taxon>Eurotiomycetidae</taxon>
        <taxon>Eurotiales</taxon>
        <taxon>Aspergillaceae</taxon>
        <taxon>Penicillium</taxon>
    </lineage>
</organism>
<dbReference type="Proteomes" id="UP001219568">
    <property type="component" value="Unassembled WGS sequence"/>
</dbReference>
<dbReference type="InterPro" id="IPR020904">
    <property type="entry name" value="Sc_DH/Rdtase_CS"/>
</dbReference>
<reference evidence="4" key="1">
    <citation type="journal article" date="2023" name="IMA Fungus">
        <title>Comparative genomic study of the Penicillium genus elucidates a diverse pangenome and 15 lateral gene transfer events.</title>
        <authorList>
            <person name="Petersen C."/>
            <person name="Sorensen T."/>
            <person name="Nielsen M.R."/>
            <person name="Sondergaard T.E."/>
            <person name="Sorensen J.L."/>
            <person name="Fitzpatrick D.A."/>
            <person name="Frisvad J.C."/>
            <person name="Nielsen K.L."/>
        </authorList>
    </citation>
    <scope>NUCLEOTIDE SEQUENCE</scope>
    <source>
        <strain evidence="4">IBT 15450</strain>
    </source>
</reference>
<evidence type="ECO:0000256" key="1">
    <source>
        <dbReference type="ARBA" id="ARBA00006484"/>
    </source>
</evidence>
<dbReference type="AlphaFoldDB" id="A0AAD6NCV3"/>
<dbReference type="PANTHER" id="PTHR24321:SF8">
    <property type="entry name" value="ESTRADIOL 17-BETA-DEHYDROGENASE 8-RELATED"/>
    <property type="match status" value="1"/>
</dbReference>
<dbReference type="InterPro" id="IPR036291">
    <property type="entry name" value="NAD(P)-bd_dom_sf"/>
</dbReference>
<dbReference type="PRINTS" id="PR00081">
    <property type="entry name" value="GDHRDH"/>
</dbReference>
<gene>
    <name evidence="4" type="ORF">N7460_001561</name>
</gene>
<evidence type="ECO:0008006" key="6">
    <source>
        <dbReference type="Google" id="ProtNLM"/>
    </source>
</evidence>
<evidence type="ECO:0000313" key="4">
    <source>
        <dbReference type="EMBL" id="KAJ6051027.1"/>
    </source>
</evidence>
<keyword evidence="2" id="KW-0521">NADP</keyword>
<dbReference type="PRINTS" id="PR00080">
    <property type="entry name" value="SDRFAMILY"/>
</dbReference>
<comment type="similarity">
    <text evidence="1">Belongs to the short-chain dehydrogenases/reductases (SDR) family.</text>
</comment>
<reference evidence="4" key="2">
    <citation type="submission" date="2023-01" db="EMBL/GenBank/DDBJ databases">
        <authorList>
            <person name="Petersen C."/>
        </authorList>
    </citation>
    <scope>NUCLEOTIDE SEQUENCE</scope>
    <source>
        <strain evidence="4">IBT 15450</strain>
    </source>
</reference>
<dbReference type="FunFam" id="3.40.50.720:FF:000084">
    <property type="entry name" value="Short-chain dehydrogenase reductase"/>
    <property type="match status" value="1"/>
</dbReference>
<dbReference type="GO" id="GO:0016491">
    <property type="term" value="F:oxidoreductase activity"/>
    <property type="evidence" value="ECO:0007669"/>
    <property type="project" value="UniProtKB-KW"/>
</dbReference>
<accession>A0AAD6NCV3</accession>
<evidence type="ECO:0000256" key="2">
    <source>
        <dbReference type="ARBA" id="ARBA00022857"/>
    </source>
</evidence>
<dbReference type="EMBL" id="JAQJZL010000002">
    <property type="protein sequence ID" value="KAJ6051027.1"/>
    <property type="molecule type" value="Genomic_DNA"/>
</dbReference>
<name>A0AAD6NCV3_PENCN</name>
<dbReference type="SUPFAM" id="SSF51735">
    <property type="entry name" value="NAD(P)-binding Rossmann-fold domains"/>
    <property type="match status" value="1"/>
</dbReference>
<dbReference type="PANTHER" id="PTHR24321">
    <property type="entry name" value="DEHYDROGENASES, SHORT CHAIN"/>
    <property type="match status" value="1"/>
</dbReference>
<evidence type="ECO:0000256" key="3">
    <source>
        <dbReference type="ARBA" id="ARBA00023002"/>
    </source>
</evidence>
<dbReference type="CDD" id="cd05233">
    <property type="entry name" value="SDR_c"/>
    <property type="match status" value="1"/>
</dbReference>
<evidence type="ECO:0000313" key="5">
    <source>
        <dbReference type="Proteomes" id="UP001219568"/>
    </source>
</evidence>
<sequence>MSSVAGKVFIITGGASGMGLATAKMLLNRGARLGICDTKQDGLSTLLLDLNEEQQTRVITHTVDITNRSAVSTFLQSTKSTFGKIDGIANFAGTAGHKLGHQEIWEIDEKEYDFIMDVNVKGLFNFLSEALKPGMLQEPGSIVHAASMFSERGFAKGSVYSASKHAVIGMVKSAAIEGGRRGIRVNSVMPGPIDTPMLRANEESGAEGTAPAVPLGRLGSASEVANVVAFLLSDEAGYVTGATWGVDGGANA</sequence>
<protein>
    <recommendedName>
        <fullName evidence="6">Oxidoreductase</fullName>
    </recommendedName>
</protein>
<keyword evidence="5" id="KW-1185">Reference proteome</keyword>
<dbReference type="InterPro" id="IPR002347">
    <property type="entry name" value="SDR_fam"/>
</dbReference>
<proteinExistence type="inferred from homology"/>
<keyword evidence="3" id="KW-0560">Oxidoreductase</keyword>
<comment type="caution">
    <text evidence="4">The sequence shown here is derived from an EMBL/GenBank/DDBJ whole genome shotgun (WGS) entry which is preliminary data.</text>
</comment>
<dbReference type="Gene3D" id="3.40.50.720">
    <property type="entry name" value="NAD(P)-binding Rossmann-like Domain"/>
    <property type="match status" value="1"/>
</dbReference>
<dbReference type="Pfam" id="PF13561">
    <property type="entry name" value="adh_short_C2"/>
    <property type="match status" value="1"/>
</dbReference>